<feature type="region of interest" description="Disordered" evidence="1">
    <location>
        <begin position="1"/>
        <end position="29"/>
    </location>
</feature>
<gene>
    <name evidence="3" type="ORF">JXQ802_LOCUS40297</name>
    <name evidence="2" type="ORF">PYM288_LOCUS26429</name>
</gene>
<accession>A0A814YLE0</accession>
<name>A0A814YLE0_9BILA</name>
<dbReference type="EMBL" id="CAJNOL010002419">
    <property type="protein sequence ID" value="CAF1498822.1"/>
    <property type="molecule type" value="Genomic_DNA"/>
</dbReference>
<feature type="compositionally biased region" description="Gly residues" evidence="1">
    <location>
        <begin position="120"/>
        <end position="140"/>
    </location>
</feature>
<dbReference type="Proteomes" id="UP000663870">
    <property type="component" value="Unassembled WGS sequence"/>
</dbReference>
<proteinExistence type="predicted"/>
<protein>
    <recommendedName>
        <fullName evidence="6">RNA helicase</fullName>
    </recommendedName>
</protein>
<dbReference type="Proteomes" id="UP000663854">
    <property type="component" value="Unassembled WGS sequence"/>
</dbReference>
<reference evidence="2" key="1">
    <citation type="submission" date="2021-02" db="EMBL/GenBank/DDBJ databases">
        <authorList>
            <person name="Nowell W R."/>
        </authorList>
    </citation>
    <scope>NUCLEOTIDE SEQUENCE</scope>
</reference>
<evidence type="ECO:0000313" key="4">
    <source>
        <dbReference type="Proteomes" id="UP000663854"/>
    </source>
</evidence>
<feature type="compositionally biased region" description="Acidic residues" evidence="1">
    <location>
        <begin position="1"/>
        <end position="10"/>
    </location>
</feature>
<organism evidence="2 4">
    <name type="scientific">Rotaria sordida</name>
    <dbReference type="NCBI Taxonomy" id="392033"/>
    <lineage>
        <taxon>Eukaryota</taxon>
        <taxon>Metazoa</taxon>
        <taxon>Spiralia</taxon>
        <taxon>Gnathifera</taxon>
        <taxon>Rotifera</taxon>
        <taxon>Eurotatoria</taxon>
        <taxon>Bdelloidea</taxon>
        <taxon>Philodinida</taxon>
        <taxon>Philodinidae</taxon>
        <taxon>Rotaria</taxon>
    </lineage>
</organism>
<comment type="caution">
    <text evidence="2">The sequence shown here is derived from an EMBL/GenBank/DDBJ whole genome shotgun (WGS) entry which is preliminary data.</text>
</comment>
<feature type="region of interest" description="Disordered" evidence="1">
    <location>
        <begin position="81"/>
        <end position="163"/>
    </location>
</feature>
<sequence>MIEESWDDDETPKPSFQQQPTVEKLGIGRGKLPFPANNIESAPVSKWNSDAGGSSTSVVLIIFAIITMKINQNNNDTKPTFTGWRGSAAANNNNDSDDTVKRTTFGNSNTRGSFTNSAGGFRGGRGGSSAGGGDRGGSGAGDRENRNSGSGGVNPFFGSGRKPEKVSADIFDQRNGRADAQPVKRYVPPPLPTSEADIFGKAVSKGENFDKVKPIELYEKANFGTQILSNICRVHFDEPTTIQRYAIPCIRQ</sequence>
<evidence type="ECO:0008006" key="6">
    <source>
        <dbReference type="Google" id="ProtNLM"/>
    </source>
</evidence>
<evidence type="ECO:0000313" key="3">
    <source>
        <dbReference type="EMBL" id="CAF1498822.1"/>
    </source>
</evidence>
<dbReference type="EMBL" id="CAJNOH010001580">
    <property type="protein sequence ID" value="CAF1231967.1"/>
    <property type="molecule type" value="Genomic_DNA"/>
</dbReference>
<dbReference type="AlphaFoldDB" id="A0A814YLE0"/>
<evidence type="ECO:0000313" key="2">
    <source>
        <dbReference type="EMBL" id="CAF1231967.1"/>
    </source>
</evidence>
<keyword evidence="5" id="KW-1185">Reference proteome</keyword>
<evidence type="ECO:0000313" key="5">
    <source>
        <dbReference type="Proteomes" id="UP000663870"/>
    </source>
</evidence>
<feature type="compositionally biased region" description="Polar residues" evidence="1">
    <location>
        <begin position="102"/>
        <end position="116"/>
    </location>
</feature>
<evidence type="ECO:0000256" key="1">
    <source>
        <dbReference type="SAM" id="MobiDB-lite"/>
    </source>
</evidence>